<dbReference type="EMBL" id="ML995813">
    <property type="protein sequence ID" value="KAF2772792.1"/>
    <property type="molecule type" value="Genomic_DNA"/>
</dbReference>
<sequence length="119" mass="13104">MYLAYALVLSATCAAGLHDFQSSFSAEKLAVRDAAKSSLEERAPGNKCHNPLDHKDYNNQDKFCQGKDLCLCNNGALECGKCKERVRFDCDCGKDQDGNISCYKEDPGNSPPRFECLAN</sequence>
<keyword evidence="2" id="KW-1185">Reference proteome</keyword>
<reference evidence="1" key="1">
    <citation type="journal article" date="2020" name="Stud. Mycol.">
        <title>101 Dothideomycetes genomes: a test case for predicting lifestyles and emergence of pathogens.</title>
        <authorList>
            <person name="Haridas S."/>
            <person name="Albert R."/>
            <person name="Binder M."/>
            <person name="Bloem J."/>
            <person name="Labutti K."/>
            <person name="Salamov A."/>
            <person name="Andreopoulos B."/>
            <person name="Baker S."/>
            <person name="Barry K."/>
            <person name="Bills G."/>
            <person name="Bluhm B."/>
            <person name="Cannon C."/>
            <person name="Castanera R."/>
            <person name="Culley D."/>
            <person name="Daum C."/>
            <person name="Ezra D."/>
            <person name="Gonzalez J."/>
            <person name="Henrissat B."/>
            <person name="Kuo A."/>
            <person name="Liang C."/>
            <person name="Lipzen A."/>
            <person name="Lutzoni F."/>
            <person name="Magnuson J."/>
            <person name="Mondo S."/>
            <person name="Nolan M."/>
            <person name="Ohm R."/>
            <person name="Pangilinan J."/>
            <person name="Park H.-J."/>
            <person name="Ramirez L."/>
            <person name="Alfaro M."/>
            <person name="Sun H."/>
            <person name="Tritt A."/>
            <person name="Yoshinaga Y."/>
            <person name="Zwiers L.-H."/>
            <person name="Turgeon B."/>
            <person name="Goodwin S."/>
            <person name="Spatafora J."/>
            <person name="Crous P."/>
            <person name="Grigoriev I."/>
        </authorList>
    </citation>
    <scope>NUCLEOTIDE SEQUENCE</scope>
    <source>
        <strain evidence="1">CBS 116005</strain>
    </source>
</reference>
<dbReference type="OrthoDB" id="10366745at2759"/>
<organism evidence="1 2">
    <name type="scientific">Teratosphaeria nubilosa</name>
    <dbReference type="NCBI Taxonomy" id="161662"/>
    <lineage>
        <taxon>Eukaryota</taxon>
        <taxon>Fungi</taxon>
        <taxon>Dikarya</taxon>
        <taxon>Ascomycota</taxon>
        <taxon>Pezizomycotina</taxon>
        <taxon>Dothideomycetes</taxon>
        <taxon>Dothideomycetidae</taxon>
        <taxon>Mycosphaerellales</taxon>
        <taxon>Teratosphaeriaceae</taxon>
        <taxon>Teratosphaeria</taxon>
    </lineage>
</organism>
<gene>
    <name evidence="1" type="ORF">EJ03DRAFT_324342</name>
</gene>
<protein>
    <submittedName>
        <fullName evidence="1">Uncharacterized protein</fullName>
    </submittedName>
</protein>
<evidence type="ECO:0000313" key="2">
    <source>
        <dbReference type="Proteomes" id="UP000799436"/>
    </source>
</evidence>
<name>A0A6G1LJP4_9PEZI</name>
<evidence type="ECO:0000313" key="1">
    <source>
        <dbReference type="EMBL" id="KAF2772792.1"/>
    </source>
</evidence>
<dbReference type="Proteomes" id="UP000799436">
    <property type="component" value="Unassembled WGS sequence"/>
</dbReference>
<accession>A0A6G1LJP4</accession>
<dbReference type="AlphaFoldDB" id="A0A6G1LJP4"/>
<proteinExistence type="predicted"/>